<dbReference type="SUPFAM" id="SSF47413">
    <property type="entry name" value="lambda repressor-like DNA-binding domains"/>
    <property type="match status" value="1"/>
</dbReference>
<organism evidence="3 4">
    <name type="scientific">Thioflexithrix psekupsensis</name>
    <dbReference type="NCBI Taxonomy" id="1570016"/>
    <lineage>
        <taxon>Bacteria</taxon>
        <taxon>Pseudomonadati</taxon>
        <taxon>Pseudomonadota</taxon>
        <taxon>Gammaproteobacteria</taxon>
        <taxon>Thiotrichales</taxon>
        <taxon>Thioflexithrix</taxon>
    </lineage>
</organism>
<keyword evidence="1" id="KW-0238">DNA-binding</keyword>
<protein>
    <recommendedName>
        <fullName evidence="2">HTH cro/C1-type domain-containing protein</fullName>
    </recommendedName>
</protein>
<dbReference type="Gene3D" id="1.10.260.40">
    <property type="entry name" value="lambda repressor-like DNA-binding domains"/>
    <property type="match status" value="1"/>
</dbReference>
<comment type="caution">
    <text evidence="3">The sequence shown here is derived from an EMBL/GenBank/DDBJ whole genome shotgun (WGS) entry which is preliminary data.</text>
</comment>
<dbReference type="EMBL" id="MSLT01000007">
    <property type="protein sequence ID" value="OUD15040.1"/>
    <property type="molecule type" value="Genomic_DNA"/>
</dbReference>
<dbReference type="CDD" id="cd00093">
    <property type="entry name" value="HTH_XRE"/>
    <property type="match status" value="1"/>
</dbReference>
<evidence type="ECO:0000259" key="2">
    <source>
        <dbReference type="PROSITE" id="PS50943"/>
    </source>
</evidence>
<dbReference type="InterPro" id="IPR001387">
    <property type="entry name" value="Cro/C1-type_HTH"/>
</dbReference>
<proteinExistence type="predicted"/>
<keyword evidence="4" id="KW-1185">Reference proteome</keyword>
<dbReference type="Proteomes" id="UP000194798">
    <property type="component" value="Unassembled WGS sequence"/>
</dbReference>
<dbReference type="InterPro" id="IPR010982">
    <property type="entry name" value="Lambda_DNA-bd_dom_sf"/>
</dbReference>
<dbReference type="PANTHER" id="PTHR46558:SF4">
    <property type="entry name" value="DNA-BIDING PHAGE PROTEIN"/>
    <property type="match status" value="1"/>
</dbReference>
<evidence type="ECO:0000256" key="1">
    <source>
        <dbReference type="ARBA" id="ARBA00023125"/>
    </source>
</evidence>
<gene>
    <name evidence="3" type="ORF">TPSD3_04915</name>
</gene>
<accession>A0A251X9W4</accession>
<dbReference type="PANTHER" id="PTHR46558">
    <property type="entry name" value="TRACRIPTIONAL REGULATORY PROTEIN-RELATED-RELATED"/>
    <property type="match status" value="1"/>
</dbReference>
<evidence type="ECO:0000313" key="4">
    <source>
        <dbReference type="Proteomes" id="UP000194798"/>
    </source>
</evidence>
<feature type="domain" description="HTH cro/C1-type" evidence="2">
    <location>
        <begin position="10"/>
        <end position="64"/>
    </location>
</feature>
<name>A0A251X9W4_9GAMM</name>
<dbReference type="SMART" id="SM00530">
    <property type="entry name" value="HTH_XRE"/>
    <property type="match status" value="1"/>
</dbReference>
<dbReference type="Pfam" id="PF01381">
    <property type="entry name" value="HTH_3"/>
    <property type="match status" value="1"/>
</dbReference>
<sequence>MDVSEIYKKIKAMRVLKEWSQEETANRLNLAVSSYAKIERGETDISLSRLAQIAEVMETDFEQLLQLNERNVLSVLEDCINHGKISSKFLGNNIFLTETECVHELEKSQLLLKEREKEIFYLKEQVTHLKEMLDWARLKGQ</sequence>
<dbReference type="PROSITE" id="PS50943">
    <property type="entry name" value="HTH_CROC1"/>
    <property type="match status" value="1"/>
</dbReference>
<reference evidence="3 4" key="1">
    <citation type="submission" date="2016-12" db="EMBL/GenBank/DDBJ databases">
        <title>Thioflexothrix psekupsii D3 genome sequencing and assembly.</title>
        <authorList>
            <person name="Fomenkov A."/>
            <person name="Vincze T."/>
            <person name="Grabovich M."/>
            <person name="Anton B.P."/>
            <person name="Dubinina G."/>
            <person name="Orlova M."/>
            <person name="Belousova E."/>
            <person name="Roberts R.J."/>
        </authorList>
    </citation>
    <scope>NUCLEOTIDE SEQUENCE [LARGE SCALE GENOMIC DNA]</scope>
    <source>
        <strain evidence="3">D3</strain>
    </source>
</reference>
<dbReference type="GO" id="GO:0003677">
    <property type="term" value="F:DNA binding"/>
    <property type="evidence" value="ECO:0007669"/>
    <property type="project" value="UniProtKB-KW"/>
</dbReference>
<dbReference type="AlphaFoldDB" id="A0A251X9W4"/>
<evidence type="ECO:0000313" key="3">
    <source>
        <dbReference type="EMBL" id="OUD15040.1"/>
    </source>
</evidence>
<dbReference type="OrthoDB" id="5625539at2"/>